<evidence type="ECO:0000313" key="4">
    <source>
        <dbReference type="Proteomes" id="UP000609064"/>
    </source>
</evidence>
<feature type="signal peptide" evidence="1">
    <location>
        <begin position="1"/>
        <end position="21"/>
    </location>
</feature>
<evidence type="ECO:0000313" key="3">
    <source>
        <dbReference type="EMBL" id="GGD83268.1"/>
    </source>
</evidence>
<dbReference type="PROSITE" id="PS51257">
    <property type="entry name" value="PROKAR_LIPOPROTEIN"/>
    <property type="match status" value="1"/>
</dbReference>
<protein>
    <recommendedName>
        <fullName evidence="2">Putative auto-transporter adhesin head GIN domain-containing protein</fullName>
    </recommendedName>
</protein>
<keyword evidence="1" id="KW-0732">Signal</keyword>
<gene>
    <name evidence="3" type="ORF">GCM10011514_54130</name>
</gene>
<comment type="caution">
    <text evidence="3">The sequence shown here is derived from an EMBL/GenBank/DDBJ whole genome shotgun (WGS) entry which is preliminary data.</text>
</comment>
<dbReference type="Gene3D" id="2.160.20.120">
    <property type="match status" value="1"/>
</dbReference>
<feature type="domain" description="Putative auto-transporter adhesin head GIN" evidence="2">
    <location>
        <begin position="43"/>
        <end position="224"/>
    </location>
</feature>
<dbReference type="RefSeq" id="WP_188771491.1">
    <property type="nucleotide sequence ID" value="NZ_BMKK01000023.1"/>
</dbReference>
<dbReference type="AlphaFoldDB" id="A0A916ZAZ1"/>
<dbReference type="EMBL" id="BMKK01000023">
    <property type="protein sequence ID" value="GGD83268.1"/>
    <property type="molecule type" value="Genomic_DNA"/>
</dbReference>
<name>A0A916ZAZ1_9BACT</name>
<dbReference type="Pfam" id="PF10988">
    <property type="entry name" value="DUF2807"/>
    <property type="match status" value="1"/>
</dbReference>
<dbReference type="Proteomes" id="UP000609064">
    <property type="component" value="Unassembled WGS sequence"/>
</dbReference>
<evidence type="ECO:0000259" key="2">
    <source>
        <dbReference type="Pfam" id="PF10988"/>
    </source>
</evidence>
<evidence type="ECO:0000256" key="1">
    <source>
        <dbReference type="SAM" id="SignalP"/>
    </source>
</evidence>
<keyword evidence="4" id="KW-1185">Reference proteome</keyword>
<accession>A0A916ZAZ1</accession>
<reference evidence="3" key="2">
    <citation type="submission" date="2020-09" db="EMBL/GenBank/DDBJ databases">
        <authorList>
            <person name="Sun Q."/>
            <person name="Zhou Y."/>
        </authorList>
    </citation>
    <scope>NUCLEOTIDE SEQUENCE</scope>
    <source>
        <strain evidence="3">CGMCC 1.15958</strain>
    </source>
</reference>
<sequence>MKNLKFTSVVLITALSLSMSSCDVLQQTVDPKDAKQTTFDIKNFDGLEIGNAFEITVTKGSDYKIKASGDSRDIDDLVVKERNGTLEVYYRNNWRLRRYKMSIEIEMPTLREIDFSGATESSIKGFDNLDELEIDLSGASKGTFYTSAKTFDIDLSGASTLELEGKANKIYAELSGASTLNAFSTNATDASLNLSGASNSRVSVTQQLKVKASGASKVRYRGDAKVESDLSGSSKVMKE</sequence>
<feature type="chain" id="PRO_5037333068" description="Putative auto-transporter adhesin head GIN domain-containing protein" evidence="1">
    <location>
        <begin position="22"/>
        <end position="239"/>
    </location>
</feature>
<organism evidence="3 4">
    <name type="scientific">Emticicia aquatilis</name>
    <dbReference type="NCBI Taxonomy" id="1537369"/>
    <lineage>
        <taxon>Bacteria</taxon>
        <taxon>Pseudomonadati</taxon>
        <taxon>Bacteroidota</taxon>
        <taxon>Cytophagia</taxon>
        <taxon>Cytophagales</taxon>
        <taxon>Leadbetterellaceae</taxon>
        <taxon>Emticicia</taxon>
    </lineage>
</organism>
<proteinExistence type="predicted"/>
<dbReference type="InterPro" id="IPR021255">
    <property type="entry name" value="DUF2807"/>
</dbReference>
<reference evidence="3" key="1">
    <citation type="journal article" date="2014" name="Int. J. Syst. Evol. Microbiol.">
        <title>Complete genome sequence of Corynebacterium casei LMG S-19264T (=DSM 44701T), isolated from a smear-ripened cheese.</title>
        <authorList>
            <consortium name="US DOE Joint Genome Institute (JGI-PGF)"/>
            <person name="Walter F."/>
            <person name="Albersmeier A."/>
            <person name="Kalinowski J."/>
            <person name="Ruckert C."/>
        </authorList>
    </citation>
    <scope>NUCLEOTIDE SEQUENCE</scope>
    <source>
        <strain evidence="3">CGMCC 1.15958</strain>
    </source>
</reference>